<proteinExistence type="predicted"/>
<gene>
    <name evidence="2" type="ORF">HNR02_003446</name>
</gene>
<organism evidence="2 3">
    <name type="scientific">Amycolatopsis endophytica</name>
    <dbReference type="NCBI Taxonomy" id="860233"/>
    <lineage>
        <taxon>Bacteria</taxon>
        <taxon>Bacillati</taxon>
        <taxon>Actinomycetota</taxon>
        <taxon>Actinomycetes</taxon>
        <taxon>Pseudonocardiales</taxon>
        <taxon>Pseudonocardiaceae</taxon>
        <taxon>Amycolatopsis</taxon>
    </lineage>
</organism>
<sequence length="184" mass="20250">MATVPVFGHREPFTRRDLESIADDGHRYELVDGVLLMSPSPRPLHQRVVARVLTAVTRNCPKDCEALPAPVDVVLADDTVLIPDVVVGRRGDYTERALVGVPVLSVEVISPSSRLIDTELKRARLAVAGCPNYWIVDPYVPSVLCLALREGAYFTLDEAVRDETITLTAPYEVVLNPAELVSDY</sequence>
<dbReference type="SUPFAM" id="SSF52980">
    <property type="entry name" value="Restriction endonuclease-like"/>
    <property type="match status" value="1"/>
</dbReference>
<dbReference type="CDD" id="cd06260">
    <property type="entry name" value="DUF820-like"/>
    <property type="match status" value="1"/>
</dbReference>
<dbReference type="InterPro" id="IPR012296">
    <property type="entry name" value="Nuclease_put_TT1808"/>
</dbReference>
<dbReference type="InterPro" id="IPR011335">
    <property type="entry name" value="Restrct_endonuc-II-like"/>
</dbReference>
<keyword evidence="3" id="KW-1185">Reference proteome</keyword>
<dbReference type="Pfam" id="PF05685">
    <property type="entry name" value="Uma2"/>
    <property type="match status" value="1"/>
</dbReference>
<dbReference type="Proteomes" id="UP000549616">
    <property type="component" value="Unassembled WGS sequence"/>
</dbReference>
<dbReference type="RefSeq" id="WP_218902921.1">
    <property type="nucleotide sequence ID" value="NZ_JACCFK010000001.1"/>
</dbReference>
<keyword evidence="2" id="KW-0378">Hydrolase</keyword>
<comment type="caution">
    <text evidence="2">The sequence shown here is derived from an EMBL/GenBank/DDBJ whole genome shotgun (WGS) entry which is preliminary data.</text>
</comment>
<evidence type="ECO:0000259" key="1">
    <source>
        <dbReference type="Pfam" id="PF05685"/>
    </source>
</evidence>
<reference evidence="2 3" key="1">
    <citation type="submission" date="2020-07" db="EMBL/GenBank/DDBJ databases">
        <title>Sequencing the genomes of 1000 actinobacteria strains.</title>
        <authorList>
            <person name="Klenk H.-P."/>
        </authorList>
    </citation>
    <scope>NUCLEOTIDE SEQUENCE [LARGE SCALE GENOMIC DNA]</scope>
    <source>
        <strain evidence="2 3">DSM 104006</strain>
    </source>
</reference>
<dbReference type="Gene3D" id="3.90.1570.10">
    <property type="entry name" value="tt1808, chain A"/>
    <property type="match status" value="1"/>
</dbReference>
<evidence type="ECO:0000313" key="3">
    <source>
        <dbReference type="Proteomes" id="UP000549616"/>
    </source>
</evidence>
<dbReference type="EMBL" id="JACCFK010000001">
    <property type="protein sequence ID" value="NYI90123.1"/>
    <property type="molecule type" value="Genomic_DNA"/>
</dbReference>
<protein>
    <submittedName>
        <fullName evidence="2">Uma2 family endonuclease</fullName>
    </submittedName>
</protein>
<accession>A0A853B4J5</accession>
<name>A0A853B4J5_9PSEU</name>
<dbReference type="PANTHER" id="PTHR34107:SF4">
    <property type="entry name" value="SLL1222 PROTEIN"/>
    <property type="match status" value="1"/>
</dbReference>
<dbReference type="GO" id="GO:0004519">
    <property type="term" value="F:endonuclease activity"/>
    <property type="evidence" value="ECO:0007669"/>
    <property type="project" value="UniProtKB-KW"/>
</dbReference>
<dbReference type="PANTHER" id="PTHR34107">
    <property type="entry name" value="SLL0198 PROTEIN-RELATED"/>
    <property type="match status" value="1"/>
</dbReference>
<keyword evidence="2" id="KW-0540">Nuclease</keyword>
<keyword evidence="2" id="KW-0255">Endonuclease</keyword>
<evidence type="ECO:0000313" key="2">
    <source>
        <dbReference type="EMBL" id="NYI90123.1"/>
    </source>
</evidence>
<feature type="domain" description="Putative restriction endonuclease" evidence="1">
    <location>
        <begin position="21"/>
        <end position="167"/>
    </location>
</feature>
<dbReference type="AlphaFoldDB" id="A0A853B4J5"/>
<dbReference type="InterPro" id="IPR008538">
    <property type="entry name" value="Uma2"/>
</dbReference>